<gene>
    <name evidence="4" type="ORF">WH47_02106</name>
</gene>
<dbReference type="STRING" id="597456.A0A0L7RJ21"/>
<dbReference type="InterPro" id="IPR031722">
    <property type="entry name" value="Coilin_N"/>
</dbReference>
<evidence type="ECO:0000256" key="1">
    <source>
        <dbReference type="SAM" id="MobiDB-lite"/>
    </source>
</evidence>
<evidence type="ECO:0000313" key="5">
    <source>
        <dbReference type="Proteomes" id="UP000053825"/>
    </source>
</evidence>
<evidence type="ECO:0000259" key="2">
    <source>
        <dbReference type="Pfam" id="PF15862"/>
    </source>
</evidence>
<dbReference type="GO" id="GO:0030619">
    <property type="term" value="F:U1 snRNA binding"/>
    <property type="evidence" value="ECO:0007669"/>
    <property type="project" value="TreeGrafter"/>
</dbReference>
<proteinExistence type="predicted"/>
<dbReference type="GO" id="GO:0000387">
    <property type="term" value="P:spliceosomal snRNP assembly"/>
    <property type="evidence" value="ECO:0007669"/>
    <property type="project" value="TreeGrafter"/>
</dbReference>
<feature type="region of interest" description="Disordered" evidence="1">
    <location>
        <begin position="307"/>
        <end position="349"/>
    </location>
</feature>
<dbReference type="GO" id="GO:0030620">
    <property type="term" value="F:U2 snRNA binding"/>
    <property type="evidence" value="ECO:0007669"/>
    <property type="project" value="TreeGrafter"/>
</dbReference>
<protein>
    <submittedName>
        <fullName evidence="4">Coilin</fullName>
    </submittedName>
</protein>
<dbReference type="OrthoDB" id="74813at2759"/>
<dbReference type="PANTHER" id="PTHR15197:SF0">
    <property type="entry name" value="COILIN"/>
    <property type="match status" value="1"/>
</dbReference>
<sequence>MSPSNFRIKLNLDKFYDDVRRYCWVFIDGTKMLKINHVMEHIMKLFKIKQPFHLLLNETEYLPPNEDIRILKENETILVSPGSGLDIGLELCRTILKLPEDESFIQSKRNTNTVQHKQLQANLSPILSNPVPEIVFNKNTNLFENDIPDITMVSNEIESSEIAIRDEVAINTMENMTCPKRIRARRKKKEKKNTQRQEIEEDKSRKPRIADIRIIPSGKHIRFDNTDHVDITEKEVDHAETVNGSNTPKLSPPWELANLLSLGQNSTPLTFTNKKVKKPDKVEPMFEEETQSIISPDNKNENTVLNKKLEEENTNKEVEEKDPHEEVEGKNPNKNIKEEKNPSSKDYESYPLLTEKPKVKDIIAFKMLKIGSDWTPQVSNFIEGEVLSYYPLSSLYTLKVLQGLSELQVPVGKFTIIEKEEERIVNDTITLNYSQIMTPRIVSTCNSSSDTPTNCVN</sequence>
<dbReference type="AlphaFoldDB" id="A0A0L7RJ21"/>
<feature type="compositionally biased region" description="Basic and acidic residues" evidence="1">
    <location>
        <begin position="192"/>
        <end position="205"/>
    </location>
</feature>
<dbReference type="Pfam" id="PF15862">
    <property type="entry name" value="Coilin_N"/>
    <property type="match status" value="1"/>
</dbReference>
<dbReference type="InterPro" id="IPR024822">
    <property type="entry name" value="Coilin"/>
</dbReference>
<dbReference type="EMBL" id="KQ414582">
    <property type="protein sequence ID" value="KOC70840.1"/>
    <property type="molecule type" value="Genomic_DNA"/>
</dbReference>
<reference evidence="4 5" key="1">
    <citation type="submission" date="2015-07" db="EMBL/GenBank/DDBJ databases">
        <title>The genome of Habropoda laboriosa.</title>
        <authorList>
            <person name="Pan H."/>
            <person name="Kapheim K."/>
        </authorList>
    </citation>
    <scope>NUCLEOTIDE SEQUENCE [LARGE SCALE GENOMIC DNA]</scope>
    <source>
        <strain evidence="4">0110345459</strain>
    </source>
</reference>
<keyword evidence="5" id="KW-1185">Reference proteome</keyword>
<dbReference type="InterPro" id="IPR056398">
    <property type="entry name" value="Tudor_Coilin"/>
</dbReference>
<organism evidence="4 5">
    <name type="scientific">Habropoda laboriosa</name>
    <dbReference type="NCBI Taxonomy" id="597456"/>
    <lineage>
        <taxon>Eukaryota</taxon>
        <taxon>Metazoa</taxon>
        <taxon>Ecdysozoa</taxon>
        <taxon>Arthropoda</taxon>
        <taxon>Hexapoda</taxon>
        <taxon>Insecta</taxon>
        <taxon>Pterygota</taxon>
        <taxon>Neoptera</taxon>
        <taxon>Endopterygota</taxon>
        <taxon>Hymenoptera</taxon>
        <taxon>Apocrita</taxon>
        <taxon>Aculeata</taxon>
        <taxon>Apoidea</taxon>
        <taxon>Anthophila</taxon>
        <taxon>Apidae</taxon>
        <taxon>Habropoda</taxon>
    </lineage>
</organism>
<feature type="compositionally biased region" description="Basic and acidic residues" evidence="1">
    <location>
        <begin position="307"/>
        <end position="348"/>
    </location>
</feature>
<dbReference type="Pfam" id="PF23086">
    <property type="entry name" value="Tudor_Coilin"/>
    <property type="match status" value="1"/>
</dbReference>
<dbReference type="GO" id="GO:0015030">
    <property type="term" value="C:Cajal body"/>
    <property type="evidence" value="ECO:0007669"/>
    <property type="project" value="TreeGrafter"/>
</dbReference>
<feature type="domain" description="Coilin tudor" evidence="3">
    <location>
        <begin position="344"/>
        <end position="402"/>
    </location>
</feature>
<accession>A0A0L7RJ21</accession>
<dbReference type="Proteomes" id="UP000053825">
    <property type="component" value="Unassembled WGS sequence"/>
</dbReference>
<evidence type="ECO:0000259" key="3">
    <source>
        <dbReference type="Pfam" id="PF23086"/>
    </source>
</evidence>
<name>A0A0L7RJ21_9HYME</name>
<feature type="domain" description="Coilin N-terminal" evidence="2">
    <location>
        <begin position="11"/>
        <end position="206"/>
    </location>
</feature>
<evidence type="ECO:0000313" key="4">
    <source>
        <dbReference type="EMBL" id="KOC70840.1"/>
    </source>
</evidence>
<dbReference type="PANTHER" id="PTHR15197">
    <property type="entry name" value="COILIN P80"/>
    <property type="match status" value="1"/>
</dbReference>
<feature type="region of interest" description="Disordered" evidence="1">
    <location>
        <begin position="183"/>
        <end position="205"/>
    </location>
</feature>